<gene>
    <name evidence="1" type="ORF">Tco_0800882</name>
</gene>
<evidence type="ECO:0000313" key="1">
    <source>
        <dbReference type="EMBL" id="GJS93914.1"/>
    </source>
</evidence>
<proteinExistence type="predicted"/>
<dbReference type="Proteomes" id="UP001151760">
    <property type="component" value="Unassembled WGS sequence"/>
</dbReference>
<comment type="caution">
    <text evidence="1">The sequence shown here is derived from an EMBL/GenBank/DDBJ whole genome shotgun (WGS) entry which is preliminary data.</text>
</comment>
<dbReference type="EMBL" id="BQNB010011692">
    <property type="protein sequence ID" value="GJS93914.1"/>
    <property type="molecule type" value="Genomic_DNA"/>
</dbReference>
<organism evidence="1 2">
    <name type="scientific">Tanacetum coccineum</name>
    <dbReference type="NCBI Taxonomy" id="301880"/>
    <lineage>
        <taxon>Eukaryota</taxon>
        <taxon>Viridiplantae</taxon>
        <taxon>Streptophyta</taxon>
        <taxon>Embryophyta</taxon>
        <taxon>Tracheophyta</taxon>
        <taxon>Spermatophyta</taxon>
        <taxon>Magnoliopsida</taxon>
        <taxon>eudicotyledons</taxon>
        <taxon>Gunneridae</taxon>
        <taxon>Pentapetalae</taxon>
        <taxon>asterids</taxon>
        <taxon>campanulids</taxon>
        <taxon>Asterales</taxon>
        <taxon>Asteraceae</taxon>
        <taxon>Asteroideae</taxon>
        <taxon>Anthemideae</taxon>
        <taxon>Anthemidinae</taxon>
        <taxon>Tanacetum</taxon>
    </lineage>
</organism>
<sequence>MSLPVAVCSGVVNSLFWKHGESITIQYEYCTCDQIDSIKNLLDRFSSSKPLSPPIPKYQISVCLLFSKPDVRNGMVKSESVQLLSADYTV</sequence>
<keyword evidence="2" id="KW-1185">Reference proteome</keyword>
<protein>
    <submittedName>
        <fullName evidence="1">Uncharacterized protein</fullName>
    </submittedName>
</protein>
<reference evidence="1" key="2">
    <citation type="submission" date="2022-01" db="EMBL/GenBank/DDBJ databases">
        <authorList>
            <person name="Yamashiro T."/>
            <person name="Shiraishi A."/>
            <person name="Satake H."/>
            <person name="Nakayama K."/>
        </authorList>
    </citation>
    <scope>NUCLEOTIDE SEQUENCE</scope>
</reference>
<accession>A0ABQ4ZUE9</accession>
<reference evidence="1" key="1">
    <citation type="journal article" date="2022" name="Int. J. Mol. Sci.">
        <title>Draft Genome of Tanacetum Coccineum: Genomic Comparison of Closely Related Tanacetum-Family Plants.</title>
        <authorList>
            <person name="Yamashiro T."/>
            <person name="Shiraishi A."/>
            <person name="Nakayama K."/>
            <person name="Satake H."/>
        </authorList>
    </citation>
    <scope>NUCLEOTIDE SEQUENCE</scope>
</reference>
<evidence type="ECO:0000313" key="2">
    <source>
        <dbReference type="Proteomes" id="UP001151760"/>
    </source>
</evidence>
<name>A0ABQ4ZUE9_9ASTR</name>